<dbReference type="SUPFAM" id="SSF101898">
    <property type="entry name" value="NHL repeat"/>
    <property type="match status" value="1"/>
</dbReference>
<evidence type="ECO:0000313" key="3">
    <source>
        <dbReference type="EMBL" id="QVI22091.1"/>
    </source>
</evidence>
<feature type="signal peptide" evidence="2">
    <location>
        <begin position="1"/>
        <end position="23"/>
    </location>
</feature>
<dbReference type="Proteomes" id="UP000683310">
    <property type="component" value="Chromosome"/>
</dbReference>
<protein>
    <submittedName>
        <fullName evidence="3">Uncharacterized protein</fullName>
    </submittedName>
</protein>
<dbReference type="EMBL" id="CP074371">
    <property type="protein sequence ID" value="QVI22091.1"/>
    <property type="molecule type" value="Genomic_DNA"/>
</dbReference>
<feature type="region of interest" description="Disordered" evidence="1">
    <location>
        <begin position="26"/>
        <end position="53"/>
    </location>
</feature>
<sequence>MSKVKRLSIGLTALTLAATGTLAACSNADSSSSGAASSTKAEGGDSSSGSGPARNPYLAADHYAITHLDSAQSDSFPDPIPRGTFHIDPKAMPRVPVGPVSIMTLASTSDKYRWISSTAGVRYVDVSDGGFKEVAALDTPGVAPISPQALDRVLDQNFTDAGQIKNAIAEDWGGADWTRIANGVYGLVDKDNRVYFNTFDSQLYIFGLKNKDKPEDGIEVVKHIDLKQYMGNELTTLGTPENVVGVSMTYDGHVVVAYSRGLLVFDRDLDGTPQQVRFGGDETVSNSMANDEHGGIYIASDKVMRKVVWTGSELSTEESDGAWSSPYDFGRQPPAVKFGIGTGSTPTLMGYGKDNDELVVITDGADHMKLVAFWRNKIPEGFAQKPGAKSNRIADQIEVTAGETDKPEFIQSEQSVVVNGYGAFVVQNIGAGGEPDRLVDVLANGPVDAPPHGMQRFEWDPKAHKWNSVWERGDVVSTSMVPATSTDTGIVFVNGYSKADGWEVTGLDWKTGETVHRTIFGQSNLGNGAYAIVEGLPNGDILFNSVGGPFRAKIAGK</sequence>
<keyword evidence="2" id="KW-0732">Signal</keyword>
<gene>
    <name evidence="3" type="ORF">KHQ06_02780</name>
</gene>
<proteinExistence type="predicted"/>
<reference evidence="3 4" key="1">
    <citation type="submission" date="2021-04" db="EMBL/GenBank/DDBJ databases">
        <title>Nocardia tengchongensis.</title>
        <authorList>
            <person name="Zhuang k."/>
            <person name="Ran Y."/>
            <person name="Li W."/>
        </authorList>
    </citation>
    <scope>NUCLEOTIDE SEQUENCE [LARGE SCALE GENOMIC DNA]</scope>
    <source>
        <strain evidence="3 4">CFH S0057</strain>
    </source>
</reference>
<accession>A0ABX8CQ91</accession>
<dbReference type="PROSITE" id="PS51257">
    <property type="entry name" value="PROKAR_LIPOPROTEIN"/>
    <property type="match status" value="1"/>
</dbReference>
<feature type="chain" id="PRO_5045855899" evidence="2">
    <location>
        <begin position="24"/>
        <end position="557"/>
    </location>
</feature>
<evidence type="ECO:0000313" key="4">
    <source>
        <dbReference type="Proteomes" id="UP000683310"/>
    </source>
</evidence>
<evidence type="ECO:0000256" key="2">
    <source>
        <dbReference type="SAM" id="SignalP"/>
    </source>
</evidence>
<keyword evidence="4" id="KW-1185">Reference proteome</keyword>
<feature type="compositionally biased region" description="Low complexity" evidence="1">
    <location>
        <begin position="26"/>
        <end position="41"/>
    </location>
</feature>
<name>A0ABX8CQ91_9NOCA</name>
<organism evidence="3 4">
    <name type="scientific">Nocardia tengchongensis</name>
    <dbReference type="NCBI Taxonomy" id="2055889"/>
    <lineage>
        <taxon>Bacteria</taxon>
        <taxon>Bacillati</taxon>
        <taxon>Actinomycetota</taxon>
        <taxon>Actinomycetes</taxon>
        <taxon>Mycobacteriales</taxon>
        <taxon>Nocardiaceae</taxon>
        <taxon>Nocardia</taxon>
    </lineage>
</organism>
<evidence type="ECO:0000256" key="1">
    <source>
        <dbReference type="SAM" id="MobiDB-lite"/>
    </source>
</evidence>
<dbReference type="RefSeq" id="WP_213558177.1">
    <property type="nucleotide sequence ID" value="NZ_JBHZDI010000059.1"/>
</dbReference>